<evidence type="ECO:0000313" key="1">
    <source>
        <dbReference type="EMBL" id="KAJ2773494.1"/>
    </source>
</evidence>
<comment type="caution">
    <text evidence="1">The sequence shown here is derived from an EMBL/GenBank/DDBJ whole genome shotgun (WGS) entry which is preliminary data.</text>
</comment>
<dbReference type="EMBL" id="JANBUK010002289">
    <property type="protein sequence ID" value="KAJ2773494.1"/>
    <property type="molecule type" value="Genomic_DNA"/>
</dbReference>
<dbReference type="Proteomes" id="UP001140066">
    <property type="component" value="Unassembled WGS sequence"/>
</dbReference>
<organism evidence="1 2">
    <name type="scientific">Coemansia linderi</name>
    <dbReference type="NCBI Taxonomy" id="2663919"/>
    <lineage>
        <taxon>Eukaryota</taxon>
        <taxon>Fungi</taxon>
        <taxon>Fungi incertae sedis</taxon>
        <taxon>Zoopagomycota</taxon>
        <taxon>Kickxellomycotina</taxon>
        <taxon>Kickxellomycetes</taxon>
        <taxon>Kickxellales</taxon>
        <taxon>Kickxellaceae</taxon>
        <taxon>Coemansia</taxon>
    </lineage>
</organism>
<gene>
    <name evidence="1" type="ORF">GGI18_004711</name>
</gene>
<reference evidence="1" key="1">
    <citation type="submission" date="2022-07" db="EMBL/GenBank/DDBJ databases">
        <title>Phylogenomic reconstructions and comparative analyses of Kickxellomycotina fungi.</title>
        <authorList>
            <person name="Reynolds N.K."/>
            <person name="Stajich J.E."/>
            <person name="Barry K."/>
            <person name="Grigoriev I.V."/>
            <person name="Crous P."/>
            <person name="Smith M.E."/>
        </authorList>
    </citation>
    <scope>NUCLEOTIDE SEQUENCE</scope>
    <source>
        <strain evidence="1">BCRC 34191</strain>
    </source>
</reference>
<accession>A0ACC1K4W9</accession>
<keyword evidence="2" id="KW-1185">Reference proteome</keyword>
<proteinExistence type="predicted"/>
<name>A0ACC1K4W9_9FUNG</name>
<sequence length="175" mass="19817">MSIRLLTHHKYGAPWTRLCRRITNSASLKRPTATEESDSTSKVDSAESPEVVESSPVYSKDEVSTEKTETKGTRKGRAGARSEFVQEREPVVIHDMMDPIQTSKWYRIIPESVDFAQVGYSHIPRVPKLGHGLERVLFSPGVHCLQDPHSGVYNFDPYIRDITQPADFDYDKLTP</sequence>
<evidence type="ECO:0000313" key="2">
    <source>
        <dbReference type="Proteomes" id="UP001140066"/>
    </source>
</evidence>
<feature type="non-terminal residue" evidence="1">
    <location>
        <position position="175"/>
    </location>
</feature>
<protein>
    <submittedName>
        <fullName evidence="1">Uncharacterized protein</fullName>
    </submittedName>
</protein>